<evidence type="ECO:0000259" key="11">
    <source>
        <dbReference type="PROSITE" id="PS50011"/>
    </source>
</evidence>
<dbReference type="EMBL" id="CP002198">
    <property type="protein sequence ID" value="ADN12238.1"/>
    <property type="molecule type" value="Genomic_DNA"/>
</dbReference>
<comment type="catalytic activity">
    <reaction evidence="7">
        <text>L-threonyl-[protein] + ATP = O-phospho-L-threonyl-[protein] + ADP + H(+)</text>
        <dbReference type="Rhea" id="RHEA:46608"/>
        <dbReference type="Rhea" id="RHEA-COMP:11060"/>
        <dbReference type="Rhea" id="RHEA-COMP:11605"/>
        <dbReference type="ChEBI" id="CHEBI:15378"/>
        <dbReference type="ChEBI" id="CHEBI:30013"/>
        <dbReference type="ChEBI" id="CHEBI:30616"/>
        <dbReference type="ChEBI" id="CHEBI:61977"/>
        <dbReference type="ChEBI" id="CHEBI:456216"/>
        <dbReference type="EC" id="2.7.11.1"/>
    </reaction>
</comment>
<dbReference type="PANTHER" id="PTHR24363">
    <property type="entry name" value="SERINE/THREONINE PROTEIN KINASE"/>
    <property type="match status" value="1"/>
</dbReference>
<dbReference type="SUPFAM" id="SSF56112">
    <property type="entry name" value="Protein kinase-like (PK-like)"/>
    <property type="match status" value="1"/>
</dbReference>
<keyword evidence="10" id="KW-0812">Transmembrane</keyword>
<dbReference type="GO" id="GO:0005524">
    <property type="term" value="F:ATP binding"/>
    <property type="evidence" value="ECO:0007669"/>
    <property type="project" value="UniProtKB-KW"/>
</dbReference>
<dbReference type="HOGENOM" id="CLU_000288_135_5_3"/>
<dbReference type="KEGG" id="cyj:Cyan7822_0188"/>
<feature type="region of interest" description="Disordered" evidence="9">
    <location>
        <begin position="356"/>
        <end position="524"/>
    </location>
</feature>
<dbReference type="eggNOG" id="COG0515">
    <property type="taxonomic scope" value="Bacteria"/>
</dbReference>
<dbReference type="PROSITE" id="PS00108">
    <property type="entry name" value="PROTEIN_KINASE_ST"/>
    <property type="match status" value="1"/>
</dbReference>
<evidence type="ECO:0000256" key="7">
    <source>
        <dbReference type="ARBA" id="ARBA00047899"/>
    </source>
</evidence>
<proteinExistence type="predicted"/>
<dbReference type="eggNOG" id="COG0810">
    <property type="taxonomic scope" value="Bacteria"/>
</dbReference>
<dbReference type="STRING" id="497965.Cyan7822_0188"/>
<feature type="compositionally biased region" description="Low complexity" evidence="9">
    <location>
        <begin position="463"/>
        <end position="474"/>
    </location>
</feature>
<evidence type="ECO:0000256" key="10">
    <source>
        <dbReference type="SAM" id="Phobius"/>
    </source>
</evidence>
<keyword evidence="4" id="KW-0547">Nucleotide-binding</keyword>
<accession>E0UJJ4</accession>
<dbReference type="Gene3D" id="1.10.510.10">
    <property type="entry name" value="Transferase(Phosphotransferase) domain 1"/>
    <property type="match status" value="1"/>
</dbReference>
<organism evidence="12 13">
    <name type="scientific">Gloeothece verrucosa (strain PCC 7822)</name>
    <name type="common">Cyanothece sp. (strain PCC 7822)</name>
    <dbReference type="NCBI Taxonomy" id="497965"/>
    <lineage>
        <taxon>Bacteria</taxon>
        <taxon>Bacillati</taxon>
        <taxon>Cyanobacteriota</taxon>
        <taxon>Cyanophyceae</taxon>
        <taxon>Oscillatoriophycideae</taxon>
        <taxon>Chroococcales</taxon>
        <taxon>Aphanothecaceae</taxon>
        <taxon>Gloeothece</taxon>
        <taxon>Gloeothece verrucosa</taxon>
    </lineage>
</organism>
<evidence type="ECO:0000256" key="8">
    <source>
        <dbReference type="ARBA" id="ARBA00048679"/>
    </source>
</evidence>
<feature type="compositionally biased region" description="Basic and acidic residues" evidence="9">
    <location>
        <begin position="508"/>
        <end position="519"/>
    </location>
</feature>
<dbReference type="InterPro" id="IPR000719">
    <property type="entry name" value="Prot_kinase_dom"/>
</dbReference>
<evidence type="ECO:0000256" key="1">
    <source>
        <dbReference type="ARBA" id="ARBA00012513"/>
    </source>
</evidence>
<sequence length="656" mass="71458">MTTALLNNRYQILESLARGGFGETFLAIDTHLPSARKCVIKQLKPIIQSPSLPQWLKERFQREATILEDLGDKNAQIPQLYAYFAEEDNFYLVQEWIEGLTLTQKHQLEGNFTSEEVTDILVQILPVLDYIHHRRIIHRDVKPDNIIIRSSDRLPVLIDFGIMKEAMATLVQPDGVSAYSIALGTPGYMASEQAAGRPVFSSDLYSLGLTAVFLLSGKTPQYLETDPRSGEILWRNSVPNLHSNLAAVIDRAIRFHPRDRFSSAQEMLAALQHPPETKTVATVAVSPGSLKPGKILAQQPIATQPDPEMILPAVEWEPEEKKSAWSGITFFLSVGGLMIGGFILGLSIFLAQQRSDHTPKPTPIEATPEPQISVTPSPVAPEIVPRRRPSRQPIPSNTFTPVPPPETSPSPLETIVPSPEGEITPTPLESPTSSPSGETTPTPSENPAASPAGQTPPTTPENPAASPSGETAPTSPSPTPSPTVQPSPAASSAPSQPTPQPSPSATPEQEKSTSGDHQSRVLKIPVVATGTKEELIRRKLGQPTTINKGLWGNTQAVLYKNVVPSKVDIGYLFEPESGRVRQSEVSVAQSVGLATIKTTLNQLLRGNAPPSVKQALEQIYLRQSNQHSFLVGNLKGTIQRNQFDRIYIGIWEADFH</sequence>
<keyword evidence="3" id="KW-0808">Transferase</keyword>
<feature type="transmembrane region" description="Helical" evidence="10">
    <location>
        <begin position="328"/>
        <end position="351"/>
    </location>
</feature>
<dbReference type="RefSeq" id="WP_013320348.1">
    <property type="nucleotide sequence ID" value="NC_014501.1"/>
</dbReference>
<dbReference type="InterPro" id="IPR008271">
    <property type="entry name" value="Ser/Thr_kinase_AS"/>
</dbReference>
<keyword evidence="10" id="KW-0472">Membrane</keyword>
<evidence type="ECO:0000313" key="13">
    <source>
        <dbReference type="Proteomes" id="UP000008206"/>
    </source>
</evidence>
<keyword evidence="13" id="KW-1185">Reference proteome</keyword>
<gene>
    <name evidence="12" type="ordered locus">Cyan7822_0188</name>
</gene>
<dbReference type="AlphaFoldDB" id="E0UJJ4"/>
<dbReference type="PANTHER" id="PTHR24363:SF0">
    <property type="entry name" value="SERINE_THREONINE KINASE LIKE DOMAIN CONTAINING 1"/>
    <property type="match status" value="1"/>
</dbReference>
<dbReference type="InterPro" id="IPR011009">
    <property type="entry name" value="Kinase-like_dom_sf"/>
</dbReference>
<evidence type="ECO:0000313" key="12">
    <source>
        <dbReference type="EMBL" id="ADN12238.1"/>
    </source>
</evidence>
<feature type="compositionally biased region" description="Low complexity" evidence="9">
    <location>
        <begin position="486"/>
        <end position="495"/>
    </location>
</feature>
<name>E0UJJ4_GLOV7</name>
<feature type="domain" description="Protein kinase" evidence="11">
    <location>
        <begin position="10"/>
        <end position="276"/>
    </location>
</feature>
<evidence type="ECO:0000256" key="3">
    <source>
        <dbReference type="ARBA" id="ARBA00022679"/>
    </source>
</evidence>
<dbReference type="OrthoDB" id="428678at2"/>
<feature type="compositionally biased region" description="Low complexity" evidence="9">
    <location>
        <begin position="424"/>
        <end position="445"/>
    </location>
</feature>
<keyword evidence="2 12" id="KW-0723">Serine/threonine-protein kinase</keyword>
<dbReference type="GO" id="GO:0004674">
    <property type="term" value="F:protein serine/threonine kinase activity"/>
    <property type="evidence" value="ECO:0007669"/>
    <property type="project" value="UniProtKB-KW"/>
</dbReference>
<evidence type="ECO:0000256" key="9">
    <source>
        <dbReference type="SAM" id="MobiDB-lite"/>
    </source>
</evidence>
<evidence type="ECO:0000256" key="4">
    <source>
        <dbReference type="ARBA" id="ARBA00022741"/>
    </source>
</evidence>
<evidence type="ECO:0000256" key="5">
    <source>
        <dbReference type="ARBA" id="ARBA00022777"/>
    </source>
</evidence>
<protein>
    <recommendedName>
        <fullName evidence="1">non-specific serine/threonine protein kinase</fullName>
        <ecNumber evidence="1">2.7.11.1</ecNumber>
    </recommendedName>
</protein>
<feature type="compositionally biased region" description="Pro residues" evidence="9">
    <location>
        <begin position="475"/>
        <end position="485"/>
    </location>
</feature>
<comment type="catalytic activity">
    <reaction evidence="8">
        <text>L-seryl-[protein] + ATP = O-phospho-L-seryl-[protein] + ADP + H(+)</text>
        <dbReference type="Rhea" id="RHEA:17989"/>
        <dbReference type="Rhea" id="RHEA-COMP:9863"/>
        <dbReference type="Rhea" id="RHEA-COMP:11604"/>
        <dbReference type="ChEBI" id="CHEBI:15378"/>
        <dbReference type="ChEBI" id="CHEBI:29999"/>
        <dbReference type="ChEBI" id="CHEBI:30616"/>
        <dbReference type="ChEBI" id="CHEBI:83421"/>
        <dbReference type="ChEBI" id="CHEBI:456216"/>
        <dbReference type="EC" id="2.7.11.1"/>
    </reaction>
</comment>
<feature type="compositionally biased region" description="Low complexity" evidence="9">
    <location>
        <begin position="391"/>
        <end position="400"/>
    </location>
</feature>
<keyword evidence="6" id="KW-0067">ATP-binding</keyword>
<dbReference type="Pfam" id="PF00069">
    <property type="entry name" value="Pkinase"/>
    <property type="match status" value="1"/>
</dbReference>
<dbReference type="PROSITE" id="PS50011">
    <property type="entry name" value="PROTEIN_KINASE_DOM"/>
    <property type="match status" value="1"/>
</dbReference>
<keyword evidence="5 12" id="KW-0418">Kinase</keyword>
<dbReference type="Gene3D" id="3.30.200.20">
    <property type="entry name" value="Phosphorylase Kinase, domain 1"/>
    <property type="match status" value="1"/>
</dbReference>
<dbReference type="CDD" id="cd14014">
    <property type="entry name" value="STKc_PknB_like"/>
    <property type="match status" value="1"/>
</dbReference>
<keyword evidence="10" id="KW-1133">Transmembrane helix</keyword>
<reference evidence="13" key="1">
    <citation type="journal article" date="2011" name="MBio">
        <title>Novel metabolic attributes of the genus Cyanothece, comprising a group of unicellular nitrogen-fixing Cyanobacteria.</title>
        <authorList>
            <person name="Bandyopadhyay A."/>
            <person name="Elvitigala T."/>
            <person name="Welsh E."/>
            <person name="Stockel J."/>
            <person name="Liberton M."/>
            <person name="Min H."/>
            <person name="Sherman L.A."/>
            <person name="Pakrasi H.B."/>
        </authorList>
    </citation>
    <scope>NUCLEOTIDE SEQUENCE [LARGE SCALE GENOMIC DNA]</scope>
    <source>
        <strain evidence="13">PCC 7822</strain>
    </source>
</reference>
<dbReference type="Proteomes" id="UP000008206">
    <property type="component" value="Chromosome"/>
</dbReference>
<evidence type="ECO:0000256" key="2">
    <source>
        <dbReference type="ARBA" id="ARBA00022527"/>
    </source>
</evidence>
<evidence type="ECO:0000256" key="6">
    <source>
        <dbReference type="ARBA" id="ARBA00022840"/>
    </source>
</evidence>
<dbReference type="EC" id="2.7.11.1" evidence="1"/>
<dbReference type="SMART" id="SM00220">
    <property type="entry name" value="S_TKc"/>
    <property type="match status" value="1"/>
</dbReference>